<protein>
    <submittedName>
        <fullName evidence="10">4-amino-4-deoxy-L-arabinose transferase</fullName>
    </submittedName>
</protein>
<dbReference type="OrthoDB" id="9792789at2"/>
<proteinExistence type="predicted"/>
<accession>A0A1M5K3S3</accession>
<feature type="transmembrane region" description="Helical" evidence="8">
    <location>
        <begin position="140"/>
        <end position="157"/>
    </location>
</feature>
<evidence type="ECO:0000256" key="4">
    <source>
        <dbReference type="ARBA" id="ARBA00022679"/>
    </source>
</evidence>
<dbReference type="GO" id="GO:0005886">
    <property type="term" value="C:plasma membrane"/>
    <property type="evidence" value="ECO:0007669"/>
    <property type="project" value="UniProtKB-SubCell"/>
</dbReference>
<reference evidence="11" key="1">
    <citation type="submission" date="2016-11" db="EMBL/GenBank/DDBJ databases">
        <authorList>
            <person name="Varghese N."/>
            <person name="Submissions S."/>
        </authorList>
    </citation>
    <scope>NUCLEOTIDE SEQUENCE [LARGE SCALE GENOMIC DNA]</scope>
    <source>
        <strain evidence="11">DSM 24579</strain>
    </source>
</reference>
<evidence type="ECO:0000313" key="11">
    <source>
        <dbReference type="Proteomes" id="UP000183945"/>
    </source>
</evidence>
<feature type="transmembrane region" description="Helical" evidence="8">
    <location>
        <begin position="115"/>
        <end position="133"/>
    </location>
</feature>
<dbReference type="Proteomes" id="UP000183945">
    <property type="component" value="Unassembled WGS sequence"/>
</dbReference>
<dbReference type="AlphaFoldDB" id="A0A1M5K3S3"/>
<keyword evidence="4 10" id="KW-0808">Transferase</keyword>
<dbReference type="GO" id="GO:0009103">
    <property type="term" value="P:lipopolysaccharide biosynthetic process"/>
    <property type="evidence" value="ECO:0007669"/>
    <property type="project" value="TreeGrafter"/>
</dbReference>
<dbReference type="GO" id="GO:0010041">
    <property type="term" value="P:response to iron(III) ion"/>
    <property type="evidence" value="ECO:0007669"/>
    <property type="project" value="TreeGrafter"/>
</dbReference>
<feature type="domain" description="Glycosyltransferase RgtA/B/C/D-like" evidence="9">
    <location>
        <begin position="64"/>
        <end position="220"/>
    </location>
</feature>
<feature type="transmembrane region" description="Helical" evidence="8">
    <location>
        <begin position="317"/>
        <end position="337"/>
    </location>
</feature>
<name>A0A1M5K3S3_SALEC</name>
<organism evidence="10 11">
    <name type="scientific">Salegentibacter echinorum</name>
    <dbReference type="NCBI Taxonomy" id="1073325"/>
    <lineage>
        <taxon>Bacteria</taxon>
        <taxon>Pseudomonadati</taxon>
        <taxon>Bacteroidota</taxon>
        <taxon>Flavobacteriia</taxon>
        <taxon>Flavobacteriales</taxon>
        <taxon>Flavobacteriaceae</taxon>
        <taxon>Salegentibacter</taxon>
    </lineage>
</organism>
<evidence type="ECO:0000256" key="5">
    <source>
        <dbReference type="ARBA" id="ARBA00022692"/>
    </source>
</evidence>
<feature type="transmembrane region" description="Helical" evidence="8">
    <location>
        <begin position="373"/>
        <end position="395"/>
    </location>
</feature>
<dbReference type="PANTHER" id="PTHR33908">
    <property type="entry name" value="MANNOSYLTRANSFERASE YKCB-RELATED"/>
    <property type="match status" value="1"/>
</dbReference>
<evidence type="ECO:0000259" key="9">
    <source>
        <dbReference type="Pfam" id="PF13231"/>
    </source>
</evidence>
<dbReference type="InterPro" id="IPR050297">
    <property type="entry name" value="LipidA_mod_glycosyltrf_83"/>
</dbReference>
<dbReference type="GO" id="GO:0016763">
    <property type="term" value="F:pentosyltransferase activity"/>
    <property type="evidence" value="ECO:0007669"/>
    <property type="project" value="TreeGrafter"/>
</dbReference>
<dbReference type="STRING" id="1073325.SAMN05444483_11321"/>
<feature type="transmembrane region" description="Helical" evidence="8">
    <location>
        <begin position="204"/>
        <end position="225"/>
    </location>
</feature>
<feature type="transmembrane region" description="Helical" evidence="8">
    <location>
        <begin position="12"/>
        <end position="32"/>
    </location>
</feature>
<gene>
    <name evidence="10" type="ORF">SAMN05444483_11321</name>
</gene>
<feature type="transmembrane region" description="Helical" evidence="8">
    <location>
        <begin position="404"/>
        <end position="422"/>
    </location>
</feature>
<dbReference type="RefSeq" id="WP_072880944.1">
    <property type="nucleotide sequence ID" value="NZ_FQVT01000013.1"/>
</dbReference>
<evidence type="ECO:0000256" key="8">
    <source>
        <dbReference type="SAM" id="Phobius"/>
    </source>
</evidence>
<evidence type="ECO:0000256" key="2">
    <source>
        <dbReference type="ARBA" id="ARBA00022475"/>
    </source>
</evidence>
<evidence type="ECO:0000256" key="3">
    <source>
        <dbReference type="ARBA" id="ARBA00022676"/>
    </source>
</evidence>
<keyword evidence="7 8" id="KW-0472">Membrane</keyword>
<evidence type="ECO:0000256" key="7">
    <source>
        <dbReference type="ARBA" id="ARBA00023136"/>
    </source>
</evidence>
<keyword evidence="2" id="KW-1003">Cell membrane</keyword>
<feature type="transmembrane region" description="Helical" evidence="8">
    <location>
        <begin position="292"/>
        <end position="311"/>
    </location>
</feature>
<feature type="transmembrane region" description="Helical" evidence="8">
    <location>
        <begin position="344"/>
        <end position="367"/>
    </location>
</feature>
<evidence type="ECO:0000256" key="6">
    <source>
        <dbReference type="ARBA" id="ARBA00022989"/>
    </source>
</evidence>
<comment type="subcellular location">
    <subcellularLocation>
        <location evidence="1">Cell membrane</location>
        <topology evidence="1">Multi-pass membrane protein</topology>
    </subcellularLocation>
</comment>
<dbReference type="Pfam" id="PF13231">
    <property type="entry name" value="PMT_2"/>
    <property type="match status" value="1"/>
</dbReference>
<keyword evidence="6 8" id="KW-1133">Transmembrane helix</keyword>
<feature type="transmembrane region" description="Helical" evidence="8">
    <location>
        <begin position="258"/>
        <end position="280"/>
    </location>
</feature>
<keyword evidence="5 8" id="KW-0812">Transmembrane</keyword>
<keyword evidence="3" id="KW-0328">Glycosyltransferase</keyword>
<evidence type="ECO:0000256" key="1">
    <source>
        <dbReference type="ARBA" id="ARBA00004651"/>
    </source>
</evidence>
<dbReference type="EMBL" id="FQVT01000013">
    <property type="protein sequence ID" value="SHG46913.1"/>
    <property type="molecule type" value="Genomic_DNA"/>
</dbReference>
<dbReference type="PANTHER" id="PTHR33908:SF3">
    <property type="entry name" value="UNDECAPRENYL PHOSPHATE-ALPHA-4-AMINO-4-DEOXY-L-ARABINOSE ARABINOSYL TRANSFERASE"/>
    <property type="match status" value="1"/>
</dbReference>
<evidence type="ECO:0000313" key="10">
    <source>
        <dbReference type="EMBL" id="SHG46913.1"/>
    </source>
</evidence>
<feature type="transmembrane region" description="Helical" evidence="8">
    <location>
        <begin position="85"/>
        <end position="103"/>
    </location>
</feature>
<feature type="transmembrane region" description="Helical" evidence="8">
    <location>
        <begin position="163"/>
        <end position="192"/>
    </location>
</feature>
<sequence length="551" mass="63463">MSIKNPIDRYYFIFVCLALLILFIGLGSYGLAESSEARYAEISREMFLSGDYLNPQLLGIFHFHKPPITYYITTLGYRIFGVNEFGARFFLQIAVAVQLLLIYGLGNLLFKNKKIAFLSGLIYFSMPIVLISSRNLTTDAYLTTFIMAAIYSWQYYTNTKKVFFLYLFYALLGVALLTKGPVAILFILVYIISCKVIFKDKFRINIHHILGIILCLAIGASWYILVMIENPKLWTYFIEKQIAGRMTGSSFSERSKPFWYFIPIVTALLLPWLIGLVPNLKNRLKSIPKLRNASRLLFASSVLLILMFSIFSTKLSLYILPVFWMIAIFIAANLNHFSATGIRFIIFSFLVILSLLFTGLLICWYGDFEFINISTSAVIVAFLVNVSAFVISYYIDAEKSYKPAVIAATFGAAIILIGSMVLKTNDAMINSTRNMVHFINNISEKKDKTILVHDYLLRSIPFYSDARFITLKSNHRTTNREVQFQNNEEWKQQLWDIKEEAGFSKLKRVSKVPNTFLLLRNRTDLNDSLQVLTNNFNYKKTYPKWTIFYNK</sequence>
<dbReference type="InterPro" id="IPR038731">
    <property type="entry name" value="RgtA/B/C-like"/>
</dbReference>
<keyword evidence="11" id="KW-1185">Reference proteome</keyword>